<feature type="domain" description="Replication-associated protein ORF2/G2P" evidence="1">
    <location>
        <begin position="97"/>
        <end position="201"/>
    </location>
</feature>
<evidence type="ECO:0000313" key="2">
    <source>
        <dbReference type="EMBL" id="DAF88948.1"/>
    </source>
</evidence>
<name>A0A8S5U3B0_9CAUD</name>
<evidence type="ECO:0000259" key="1">
    <source>
        <dbReference type="Pfam" id="PF23343"/>
    </source>
</evidence>
<organism evidence="2">
    <name type="scientific">Myoviridae sp. ctBtV12</name>
    <dbReference type="NCBI Taxonomy" id="2825049"/>
    <lineage>
        <taxon>Viruses</taxon>
        <taxon>Duplodnaviria</taxon>
        <taxon>Heunggongvirae</taxon>
        <taxon>Uroviricota</taxon>
        <taxon>Caudoviricetes</taxon>
    </lineage>
</organism>
<protein>
    <recommendedName>
        <fullName evidence="1">Replication-associated protein ORF2/G2P domain-containing protein</fullName>
    </recommendedName>
</protein>
<accession>A0A8S5U3B0</accession>
<dbReference type="InterPro" id="IPR056906">
    <property type="entry name" value="ORF2/G2P_dom"/>
</dbReference>
<dbReference type="EMBL" id="BK015999">
    <property type="protein sequence ID" value="DAF88948.1"/>
    <property type="molecule type" value="Genomic_DNA"/>
</dbReference>
<reference evidence="2" key="1">
    <citation type="journal article" date="2021" name="Proc. Natl. Acad. Sci. U.S.A.">
        <title>A Catalog of Tens of Thousands of Viruses from Human Metagenomes Reveals Hidden Associations with Chronic Diseases.</title>
        <authorList>
            <person name="Tisza M.J."/>
            <person name="Buck C.B."/>
        </authorList>
    </citation>
    <scope>NUCLEOTIDE SEQUENCE</scope>
    <source>
        <strain evidence="2">CtBtV12</strain>
    </source>
</reference>
<proteinExistence type="predicted"/>
<sequence length="302" mass="34264">MDTRARDCMVLFDTSVEGKLACGWDSGVLHQRTRTVKAGPMVYVDCYPVWDTAHARAASTEAKKEAHARAQKRLDAKNRANRLERLVNANFGAGDIMLTCEYPAGRQPGSDEQAKRDIRNMMNRVKRMRSRRGLPALRYIYITERTESAAYGVRWHHHVIMSGDGLTREEIEEKWTKRHGGFCNTRRAQPTERHLSGFARYLTISKLEREGKNPQQKAVGRSWGSSIGLKEPTESVADKKISVRKAGRVAETVADFGRAKEIFEKLYPGCELLEIGAKKSRWASGVYVHALMRRVDETGRTR</sequence>
<dbReference type="Pfam" id="PF23343">
    <property type="entry name" value="REP_ORF2-G2P"/>
    <property type="match status" value="1"/>
</dbReference>